<dbReference type="Proteomes" id="UP000516437">
    <property type="component" value="Chromosome 8"/>
</dbReference>
<protein>
    <submittedName>
        <fullName evidence="2">Uncharacterized protein</fullName>
    </submittedName>
</protein>
<name>A0A6A1UPJ5_9ROSI</name>
<sequence>MAYMVEALQLLTEGSSASASVQSTLVANQEVFKLDLRKLGADVSLLQKHFNLDEASSSSGPQAAAKDLLEDVPLEEEAVEEVDEKDGAVDEDAEDEAAASDEDAESDSSNDE</sequence>
<dbReference type="AlphaFoldDB" id="A0A6A1UPJ5"/>
<feature type="region of interest" description="Disordered" evidence="1">
    <location>
        <begin position="76"/>
        <end position="112"/>
    </location>
</feature>
<accession>A0A6A1UPJ5</accession>
<evidence type="ECO:0000313" key="3">
    <source>
        <dbReference type="Proteomes" id="UP000516437"/>
    </source>
</evidence>
<keyword evidence="3" id="KW-1185">Reference proteome</keyword>
<evidence type="ECO:0000313" key="2">
    <source>
        <dbReference type="EMBL" id="KAB1201748.1"/>
    </source>
</evidence>
<proteinExistence type="predicted"/>
<comment type="caution">
    <text evidence="2">The sequence shown here is derived from an EMBL/GenBank/DDBJ whole genome shotgun (WGS) entry which is preliminary data.</text>
</comment>
<dbReference type="EMBL" id="RXIC02000026">
    <property type="protein sequence ID" value="KAB1201748.1"/>
    <property type="molecule type" value="Genomic_DNA"/>
</dbReference>
<organism evidence="2 3">
    <name type="scientific">Morella rubra</name>
    <name type="common">Chinese bayberry</name>
    <dbReference type="NCBI Taxonomy" id="262757"/>
    <lineage>
        <taxon>Eukaryota</taxon>
        <taxon>Viridiplantae</taxon>
        <taxon>Streptophyta</taxon>
        <taxon>Embryophyta</taxon>
        <taxon>Tracheophyta</taxon>
        <taxon>Spermatophyta</taxon>
        <taxon>Magnoliopsida</taxon>
        <taxon>eudicotyledons</taxon>
        <taxon>Gunneridae</taxon>
        <taxon>Pentapetalae</taxon>
        <taxon>rosids</taxon>
        <taxon>fabids</taxon>
        <taxon>Fagales</taxon>
        <taxon>Myricaceae</taxon>
        <taxon>Morella</taxon>
    </lineage>
</organism>
<gene>
    <name evidence="2" type="ORF">CJ030_MR8G008981</name>
</gene>
<reference evidence="2 3" key="1">
    <citation type="journal article" date="2019" name="Plant Biotechnol. J.">
        <title>The red bayberry genome and genetic basis of sex determination.</title>
        <authorList>
            <person name="Jia H.M."/>
            <person name="Jia H.J."/>
            <person name="Cai Q.L."/>
            <person name="Wang Y."/>
            <person name="Zhao H.B."/>
            <person name="Yang W.F."/>
            <person name="Wang G.Y."/>
            <person name="Li Y.H."/>
            <person name="Zhan D.L."/>
            <person name="Shen Y.T."/>
            <person name="Niu Q.F."/>
            <person name="Chang L."/>
            <person name="Qiu J."/>
            <person name="Zhao L."/>
            <person name="Xie H.B."/>
            <person name="Fu W.Y."/>
            <person name="Jin J."/>
            <person name="Li X.W."/>
            <person name="Jiao Y."/>
            <person name="Zhou C.C."/>
            <person name="Tu T."/>
            <person name="Chai C.Y."/>
            <person name="Gao J.L."/>
            <person name="Fan L.J."/>
            <person name="van de Weg E."/>
            <person name="Wang J.Y."/>
            <person name="Gao Z.S."/>
        </authorList>
    </citation>
    <scope>NUCLEOTIDE SEQUENCE [LARGE SCALE GENOMIC DNA]</scope>
    <source>
        <tissue evidence="2">Leaves</tissue>
    </source>
</reference>
<evidence type="ECO:0000256" key="1">
    <source>
        <dbReference type="SAM" id="MobiDB-lite"/>
    </source>
</evidence>